<proteinExistence type="predicted"/>
<dbReference type="EMBL" id="CAKMRJ010001112">
    <property type="protein sequence ID" value="CAH1422211.1"/>
    <property type="molecule type" value="Genomic_DNA"/>
</dbReference>
<evidence type="ECO:0000313" key="1">
    <source>
        <dbReference type="EMBL" id="CAH1422211.1"/>
    </source>
</evidence>
<gene>
    <name evidence="1" type="ORF">LVIROSA_LOCUS9558</name>
</gene>
<keyword evidence="2" id="KW-1185">Reference proteome</keyword>
<name>A0AAU9M545_9ASTR</name>
<organism evidence="1 2">
    <name type="scientific">Lactuca virosa</name>
    <dbReference type="NCBI Taxonomy" id="75947"/>
    <lineage>
        <taxon>Eukaryota</taxon>
        <taxon>Viridiplantae</taxon>
        <taxon>Streptophyta</taxon>
        <taxon>Embryophyta</taxon>
        <taxon>Tracheophyta</taxon>
        <taxon>Spermatophyta</taxon>
        <taxon>Magnoliopsida</taxon>
        <taxon>eudicotyledons</taxon>
        <taxon>Gunneridae</taxon>
        <taxon>Pentapetalae</taxon>
        <taxon>asterids</taxon>
        <taxon>campanulids</taxon>
        <taxon>Asterales</taxon>
        <taxon>Asteraceae</taxon>
        <taxon>Cichorioideae</taxon>
        <taxon>Cichorieae</taxon>
        <taxon>Lactucinae</taxon>
        <taxon>Lactuca</taxon>
    </lineage>
</organism>
<protein>
    <submittedName>
        <fullName evidence="1">Uncharacterized protein</fullName>
    </submittedName>
</protein>
<dbReference type="Proteomes" id="UP001157418">
    <property type="component" value="Unassembled WGS sequence"/>
</dbReference>
<accession>A0AAU9M545</accession>
<dbReference type="AlphaFoldDB" id="A0AAU9M545"/>
<comment type="caution">
    <text evidence="1">The sequence shown here is derived from an EMBL/GenBank/DDBJ whole genome shotgun (WGS) entry which is preliminary data.</text>
</comment>
<sequence>MAGIITIVSSTGNRVHHIHVFYCLRLHIRSKSHSFTKVKGMTSKMHDMYDNGGMAKEVDDQQNYCGRRTCSDGARRTSSDGVATYGDYGSRRMSAMEIGESLDIDVRWMKLEWLDRLEA</sequence>
<evidence type="ECO:0000313" key="2">
    <source>
        <dbReference type="Proteomes" id="UP001157418"/>
    </source>
</evidence>
<reference evidence="1 2" key="1">
    <citation type="submission" date="2022-01" db="EMBL/GenBank/DDBJ databases">
        <authorList>
            <person name="Xiong W."/>
            <person name="Schranz E."/>
        </authorList>
    </citation>
    <scope>NUCLEOTIDE SEQUENCE [LARGE SCALE GENOMIC DNA]</scope>
</reference>